<dbReference type="KEGG" id="csty:KN1_12680"/>
<evidence type="ECO:0000313" key="2">
    <source>
        <dbReference type="Proteomes" id="UP000825123"/>
    </source>
</evidence>
<name>A0A8D5U5Q2_9CREN</name>
<protein>
    <submittedName>
        <fullName evidence="1">Uncharacterized protein</fullName>
    </submittedName>
</protein>
<accession>A0A8D5U5Q2</accession>
<reference evidence="1 2" key="1">
    <citation type="submission" date="2021-04" db="EMBL/GenBank/DDBJ databases">
        <title>Complete genome sequence of Stygiolobus sp. KN-1.</title>
        <authorList>
            <person name="Nakamura K."/>
            <person name="Sakai H."/>
            <person name="Kurosawa N."/>
        </authorList>
    </citation>
    <scope>NUCLEOTIDE SEQUENCE [LARGE SCALE GENOMIC DNA]</scope>
    <source>
        <strain evidence="1 2">KN-1</strain>
    </source>
</reference>
<dbReference type="AlphaFoldDB" id="A0A8D5U5Q2"/>
<sequence length="162" mass="18176">MIISSVTLCREICRINVYKVVKFETKELKPLPPTAVTAQLGIASNIHRSSKTLEKSIFNIMVSELGNVISKGRKIYGNGGIGVPDFMINSVYPGEIKSVGNKRRWQQNLYLAERQALKYAEILGCDRAYVALGKYAKVNEDFAFLEFIKLYEILIFSSSNSS</sequence>
<evidence type="ECO:0000313" key="1">
    <source>
        <dbReference type="EMBL" id="BCU69971.1"/>
    </source>
</evidence>
<dbReference type="Proteomes" id="UP000825123">
    <property type="component" value="Chromosome"/>
</dbReference>
<gene>
    <name evidence="1" type="ORF">KN1_12680</name>
</gene>
<organism evidence="1 2">
    <name type="scientific">Stygiolobus caldivivus</name>
    <dbReference type="NCBI Taxonomy" id="2824673"/>
    <lineage>
        <taxon>Archaea</taxon>
        <taxon>Thermoproteota</taxon>
        <taxon>Thermoprotei</taxon>
        <taxon>Sulfolobales</taxon>
        <taxon>Sulfolobaceae</taxon>
        <taxon>Stygiolobus</taxon>
    </lineage>
</organism>
<keyword evidence="2" id="KW-1185">Reference proteome</keyword>
<proteinExistence type="predicted"/>
<dbReference type="RefSeq" id="WP_221290103.1">
    <property type="nucleotide sequence ID" value="NZ_AP024597.1"/>
</dbReference>
<dbReference type="GeneID" id="66162996"/>
<dbReference type="EMBL" id="AP024597">
    <property type="protein sequence ID" value="BCU69971.1"/>
    <property type="molecule type" value="Genomic_DNA"/>
</dbReference>